<comment type="similarity">
    <text evidence="4">Belongs to the purine/pyrimidine phosphoribosyltransferase family.</text>
</comment>
<feature type="region of interest" description="Disordered" evidence="11">
    <location>
        <begin position="1"/>
        <end position="31"/>
    </location>
</feature>
<evidence type="ECO:0000256" key="4">
    <source>
        <dbReference type="ARBA" id="ARBA00008391"/>
    </source>
</evidence>
<evidence type="ECO:0000256" key="7">
    <source>
        <dbReference type="ARBA" id="ARBA00022490"/>
    </source>
</evidence>
<dbReference type="SUPFAM" id="SSF53271">
    <property type="entry name" value="PRTase-like"/>
    <property type="match status" value="1"/>
</dbReference>
<dbReference type="WBParaSite" id="scaffold2161_cov147.g4361">
    <property type="protein sequence ID" value="scaffold2161_cov147.g4361"/>
    <property type="gene ID" value="scaffold2161_cov147.g4361"/>
</dbReference>
<comment type="subunit">
    <text evidence="5">Homodimer.</text>
</comment>
<evidence type="ECO:0000256" key="8">
    <source>
        <dbReference type="ARBA" id="ARBA00022676"/>
    </source>
</evidence>
<evidence type="ECO:0000313" key="12">
    <source>
        <dbReference type="Proteomes" id="UP000887561"/>
    </source>
</evidence>
<evidence type="ECO:0000313" key="13">
    <source>
        <dbReference type="WBParaSite" id="scaffold2161_cov147.g4361"/>
    </source>
</evidence>
<evidence type="ECO:0000256" key="11">
    <source>
        <dbReference type="SAM" id="MobiDB-lite"/>
    </source>
</evidence>
<dbReference type="InterPro" id="IPR050120">
    <property type="entry name" value="Adenine_PRTase"/>
</dbReference>
<accession>A0A915LWQ9</accession>
<evidence type="ECO:0000256" key="1">
    <source>
        <dbReference type="ARBA" id="ARBA00000868"/>
    </source>
</evidence>
<proteinExistence type="inferred from homology"/>
<dbReference type="GO" id="GO:0003999">
    <property type="term" value="F:adenine phosphoribosyltransferase activity"/>
    <property type="evidence" value="ECO:0007669"/>
    <property type="project" value="UniProtKB-EC"/>
</dbReference>
<comment type="catalytic activity">
    <reaction evidence="1">
        <text>AMP + diphosphate = 5-phospho-alpha-D-ribose 1-diphosphate + adenine</text>
        <dbReference type="Rhea" id="RHEA:16609"/>
        <dbReference type="ChEBI" id="CHEBI:16708"/>
        <dbReference type="ChEBI" id="CHEBI:33019"/>
        <dbReference type="ChEBI" id="CHEBI:58017"/>
        <dbReference type="ChEBI" id="CHEBI:456215"/>
        <dbReference type="EC" id="2.4.2.7"/>
    </reaction>
</comment>
<organism evidence="12 13">
    <name type="scientific">Meloidogyne javanica</name>
    <name type="common">Root-knot nematode worm</name>
    <dbReference type="NCBI Taxonomy" id="6303"/>
    <lineage>
        <taxon>Eukaryota</taxon>
        <taxon>Metazoa</taxon>
        <taxon>Ecdysozoa</taxon>
        <taxon>Nematoda</taxon>
        <taxon>Chromadorea</taxon>
        <taxon>Rhabditida</taxon>
        <taxon>Tylenchina</taxon>
        <taxon>Tylenchomorpha</taxon>
        <taxon>Tylenchoidea</taxon>
        <taxon>Meloidogynidae</taxon>
        <taxon>Meloidogyninae</taxon>
        <taxon>Meloidogyne</taxon>
        <taxon>Meloidogyne incognita group</taxon>
    </lineage>
</organism>
<evidence type="ECO:0000256" key="3">
    <source>
        <dbReference type="ARBA" id="ARBA00004659"/>
    </source>
</evidence>
<evidence type="ECO:0000256" key="5">
    <source>
        <dbReference type="ARBA" id="ARBA00011738"/>
    </source>
</evidence>
<dbReference type="GO" id="GO:0006166">
    <property type="term" value="P:purine ribonucleoside salvage"/>
    <property type="evidence" value="ECO:0007669"/>
    <property type="project" value="UniProtKB-KW"/>
</dbReference>
<dbReference type="Proteomes" id="UP000887561">
    <property type="component" value="Unplaced"/>
</dbReference>
<name>A0A915LWQ9_MELJA</name>
<dbReference type="AlphaFoldDB" id="A0A915LWQ9"/>
<dbReference type="PANTHER" id="PTHR11776:SF7">
    <property type="entry name" value="PHOSPHORIBOSYLTRANSFERASE DOMAIN-CONTAINING PROTEIN"/>
    <property type="match status" value="1"/>
</dbReference>
<dbReference type="GO" id="GO:0005737">
    <property type="term" value="C:cytoplasm"/>
    <property type="evidence" value="ECO:0007669"/>
    <property type="project" value="UniProtKB-SubCell"/>
</dbReference>
<dbReference type="EC" id="2.4.2.7" evidence="6"/>
<keyword evidence="12" id="KW-1185">Reference proteome</keyword>
<comment type="pathway">
    <text evidence="3">Purine metabolism; AMP biosynthesis via salvage pathway; AMP from adenine: step 1/1.</text>
</comment>
<feature type="compositionally biased region" description="Low complexity" evidence="11">
    <location>
        <begin position="16"/>
        <end position="31"/>
    </location>
</feature>
<keyword evidence="10" id="KW-0660">Purine salvage</keyword>
<dbReference type="InterPro" id="IPR000836">
    <property type="entry name" value="PRTase_dom"/>
</dbReference>
<evidence type="ECO:0000256" key="9">
    <source>
        <dbReference type="ARBA" id="ARBA00022679"/>
    </source>
</evidence>
<evidence type="ECO:0000256" key="10">
    <source>
        <dbReference type="ARBA" id="ARBA00022726"/>
    </source>
</evidence>
<dbReference type="CDD" id="cd06223">
    <property type="entry name" value="PRTases_typeI"/>
    <property type="match status" value="1"/>
</dbReference>
<keyword evidence="9" id="KW-0808">Transferase</keyword>
<protein>
    <recommendedName>
        <fullName evidence="6">adenine phosphoribosyltransferase</fullName>
        <ecNumber evidence="6">2.4.2.7</ecNumber>
    </recommendedName>
</protein>
<dbReference type="InterPro" id="IPR029057">
    <property type="entry name" value="PRTase-like"/>
</dbReference>
<keyword evidence="8" id="KW-0328">Glycosyltransferase</keyword>
<keyword evidence="7" id="KW-0963">Cytoplasm</keyword>
<comment type="subcellular location">
    <subcellularLocation>
        <location evidence="2">Cytoplasm</location>
    </subcellularLocation>
</comment>
<dbReference type="Gene3D" id="3.40.50.2020">
    <property type="match status" value="1"/>
</dbReference>
<sequence>MSANKISAKRTATEANISPLSNNSSNNENSNSPNFLIDCQVSLVKTTLTTINTLIPALTTEQIPILMNFIKTLTEQFDLLSKSIDSHKEKQQEKQPYGYFSGATNLNTISTEELERERSIDRELLKKWKTTDKKSFPRINMRESMTQEQLKRRRELIEECKKRGWTTRNWTGLFMGMQDVLPLFSKPTLVRSLCCYVADRYRNKIDLVAGLEARGFLFGPIIALELGIPFVPVRKQGKLPGPVISASYQKEYGKDVFEVQQDALSAGHVPKTRNGSHLTTGGSLHAAEQLVKQTGATGDINGFNKIPRKSFKREGKKFDFPLPEELEEKFKKGFKPIPLVLSCRGAEDERIPLILKKVFTERLFTSTFHNIFPGIDPSDHLPQ</sequence>
<reference evidence="13" key="1">
    <citation type="submission" date="2022-11" db="UniProtKB">
        <authorList>
            <consortium name="WormBaseParasite"/>
        </authorList>
    </citation>
    <scope>IDENTIFICATION</scope>
</reference>
<evidence type="ECO:0000256" key="2">
    <source>
        <dbReference type="ARBA" id="ARBA00004496"/>
    </source>
</evidence>
<evidence type="ECO:0000256" key="6">
    <source>
        <dbReference type="ARBA" id="ARBA00011893"/>
    </source>
</evidence>
<dbReference type="PANTHER" id="PTHR11776">
    <property type="entry name" value="ADENINE PHOSPHORIBOSYLTRANSFERASE"/>
    <property type="match status" value="1"/>
</dbReference>